<organism evidence="3 4">
    <name type="scientific">Pseudogemmatithrix spongiicola</name>
    <dbReference type="NCBI Taxonomy" id="3062599"/>
    <lineage>
        <taxon>Bacteria</taxon>
        <taxon>Pseudomonadati</taxon>
        <taxon>Gemmatimonadota</taxon>
        <taxon>Gemmatimonadia</taxon>
        <taxon>Gemmatimonadales</taxon>
        <taxon>Gemmatimonadaceae</taxon>
        <taxon>Pseudogemmatithrix</taxon>
    </lineage>
</organism>
<name>A0AA49Q6L5_9BACT</name>
<evidence type="ECO:0000313" key="4">
    <source>
        <dbReference type="Proteomes" id="UP001229955"/>
    </source>
</evidence>
<dbReference type="EMBL" id="CP130612">
    <property type="protein sequence ID" value="WKW11006.1"/>
    <property type="molecule type" value="Genomic_DNA"/>
</dbReference>
<dbReference type="RefSeq" id="WP_367886711.1">
    <property type="nucleotide sequence ID" value="NZ_CP130612.1"/>
</dbReference>
<accession>A0AA49Q6L5</accession>
<evidence type="ECO:0000313" key="2">
    <source>
        <dbReference type="EMBL" id="WKW11006.1"/>
    </source>
</evidence>
<reference evidence="3" key="1">
    <citation type="submission" date="2023-07" db="EMBL/GenBank/DDBJ databases">
        <authorList>
            <person name="Haufschild T."/>
            <person name="Kallscheuer N."/>
            <person name="Hammer J."/>
            <person name="Kohn T."/>
            <person name="Kabuu M."/>
            <person name="Jogler M."/>
            <person name="Wohfarth N."/>
            <person name="Heuer A."/>
            <person name="Rohde M."/>
            <person name="van Teeseling M.C.F."/>
            <person name="Jogler C."/>
        </authorList>
    </citation>
    <scope>NUCLEOTIDE SEQUENCE</scope>
    <source>
        <strain evidence="2">Strain 138</strain>
        <strain evidence="3">Strain 318</strain>
    </source>
</reference>
<protein>
    <submittedName>
        <fullName evidence="3">Uncharacterized protein</fullName>
    </submittedName>
</protein>
<sequence>MEVLRNLRALRALILPLAALALTAGTADAQRGRQAEPLRPAGGPQWPVKTREHVDLWLHAFALLQTDTAKVPFFDRGYAERITIVKNSRGVYTKFDEQRAALAADPAGAKHLLDAQFLPLYFGTWQEMSQAIEYFLRAEGDPRRANNREVQAIVAFLAQTFPRPDDRAWLRKLTDAIQSEYDQFYKAYWLEQFRARERALAVADSMWQSTWRPGLQRYLNYTRQTSGDLILAMTLGGEGRALPAGQRSSQYAVAFPATPDSAEVLLYVFVHEAAGEIARVAVADHLTPAQQRQGLGNVLGAYGLVRGGALLAEQASPGAGERYARYYLAQAGKTAPEGGALAALAEAFPMPEVMIEEMKRQIALSFQGI</sequence>
<proteinExistence type="predicted"/>
<gene>
    <name evidence="2" type="ORF">Strain138_000240</name>
    <name evidence="3" type="ORF">Strain318_000240</name>
</gene>
<feature type="chain" id="PRO_5041370019" evidence="1">
    <location>
        <begin position="30"/>
        <end position="369"/>
    </location>
</feature>
<dbReference type="Proteomes" id="UP001229955">
    <property type="component" value="Chromosome"/>
</dbReference>
<feature type="signal peptide" evidence="1">
    <location>
        <begin position="1"/>
        <end position="29"/>
    </location>
</feature>
<keyword evidence="1" id="KW-0732">Signal</keyword>
<keyword evidence="4" id="KW-1185">Reference proteome</keyword>
<dbReference type="EMBL" id="CP130613">
    <property type="protein sequence ID" value="WKW13916.1"/>
    <property type="molecule type" value="Genomic_DNA"/>
</dbReference>
<evidence type="ECO:0000256" key="1">
    <source>
        <dbReference type="SAM" id="SignalP"/>
    </source>
</evidence>
<dbReference type="AlphaFoldDB" id="A0AA49Q6L5"/>
<accession>A0AA49Q3L6</accession>
<evidence type="ECO:0000313" key="3">
    <source>
        <dbReference type="EMBL" id="WKW13916.1"/>
    </source>
</evidence>
<dbReference type="KEGG" id="pspc:Strain318_000240"/>